<comment type="cofactor">
    <cofactor evidence="8">
        <name>[2Fe-2S] cluster</name>
        <dbReference type="ChEBI" id="CHEBI:190135"/>
    </cofactor>
</comment>
<dbReference type="Gene3D" id="3.40.30.10">
    <property type="entry name" value="Glutaredoxin"/>
    <property type="match status" value="1"/>
</dbReference>
<dbReference type="PANTHER" id="PTHR10371">
    <property type="entry name" value="NADH DEHYDROGENASE UBIQUINONE FLAVOPROTEIN 2, MITOCHONDRIAL"/>
    <property type="match status" value="1"/>
</dbReference>
<evidence type="ECO:0000256" key="4">
    <source>
        <dbReference type="ARBA" id="ARBA00022967"/>
    </source>
</evidence>
<evidence type="ECO:0008006" key="13">
    <source>
        <dbReference type="Google" id="ProtNLM"/>
    </source>
</evidence>
<evidence type="ECO:0000256" key="1">
    <source>
        <dbReference type="ARBA" id="ARBA00010643"/>
    </source>
</evidence>
<dbReference type="InterPro" id="IPR036249">
    <property type="entry name" value="Thioredoxin-like_sf"/>
</dbReference>
<dbReference type="FunFam" id="3.40.30.10:FF:000022">
    <property type="entry name" value="NADH dehydrogenase flavoprotein 2, mitochondrial"/>
    <property type="match status" value="1"/>
</dbReference>
<evidence type="ECO:0000256" key="5">
    <source>
        <dbReference type="ARBA" id="ARBA00023004"/>
    </source>
</evidence>
<feature type="region of interest" description="Disordered" evidence="10">
    <location>
        <begin position="209"/>
        <end position="247"/>
    </location>
</feature>
<proteinExistence type="inferred from homology"/>
<dbReference type="NCBIfam" id="TIGR01958">
    <property type="entry name" value="nuoE_fam"/>
    <property type="match status" value="1"/>
</dbReference>
<keyword evidence="4" id="KW-1278">Translocase</keyword>
<organism evidence="11 12">
    <name type="scientific">Sphaeroforma arctica JP610</name>
    <dbReference type="NCBI Taxonomy" id="667725"/>
    <lineage>
        <taxon>Eukaryota</taxon>
        <taxon>Ichthyosporea</taxon>
        <taxon>Ichthyophonida</taxon>
        <taxon>Sphaeroforma</taxon>
    </lineage>
</organism>
<dbReference type="Pfam" id="PF01257">
    <property type="entry name" value="2Fe-2S_thioredx"/>
    <property type="match status" value="1"/>
</dbReference>
<evidence type="ECO:0000313" key="11">
    <source>
        <dbReference type="EMBL" id="KNC77794.1"/>
    </source>
</evidence>
<dbReference type="PIRSF" id="PIRSF000216">
    <property type="entry name" value="NADH_DH_24kDa"/>
    <property type="match status" value="1"/>
</dbReference>
<dbReference type="eggNOG" id="KOG3196">
    <property type="taxonomic scope" value="Eukaryota"/>
</dbReference>
<dbReference type="InterPro" id="IPR042128">
    <property type="entry name" value="NuoE_dom"/>
</dbReference>
<feature type="binding site" evidence="9">
    <location>
        <position position="174"/>
    </location>
    <ligand>
        <name>[2Fe-2S] cluster</name>
        <dbReference type="ChEBI" id="CHEBI:190135"/>
    </ligand>
</feature>
<keyword evidence="2 9" id="KW-0001">2Fe-2S</keyword>
<name>A0A0L0FLY9_9EUKA</name>
<dbReference type="GO" id="GO:0003954">
    <property type="term" value="F:NADH dehydrogenase activity"/>
    <property type="evidence" value="ECO:0007669"/>
    <property type="project" value="TreeGrafter"/>
</dbReference>
<keyword evidence="5 9" id="KW-0408">Iron</keyword>
<feature type="binding site" evidence="9">
    <location>
        <position position="138"/>
    </location>
    <ligand>
        <name>[2Fe-2S] cluster</name>
        <dbReference type="ChEBI" id="CHEBI:190135"/>
    </ligand>
</feature>
<dbReference type="GO" id="GO:1902494">
    <property type="term" value="C:catalytic complex"/>
    <property type="evidence" value="ECO:0007669"/>
    <property type="project" value="UniProtKB-ARBA"/>
</dbReference>
<evidence type="ECO:0000256" key="7">
    <source>
        <dbReference type="ARBA" id="ARBA00023027"/>
    </source>
</evidence>
<dbReference type="Proteomes" id="UP000054560">
    <property type="component" value="Unassembled WGS sequence"/>
</dbReference>
<dbReference type="GO" id="GO:0046872">
    <property type="term" value="F:metal ion binding"/>
    <property type="evidence" value="ECO:0007669"/>
    <property type="project" value="UniProtKB-KW"/>
</dbReference>
<keyword evidence="6 9" id="KW-0411">Iron-sulfur</keyword>
<dbReference type="STRING" id="667725.A0A0L0FLY9"/>
<dbReference type="CDD" id="cd03064">
    <property type="entry name" value="TRX_Fd_NuoE"/>
    <property type="match status" value="1"/>
</dbReference>
<dbReference type="GO" id="GO:0005743">
    <property type="term" value="C:mitochondrial inner membrane"/>
    <property type="evidence" value="ECO:0007669"/>
    <property type="project" value="UniProtKB-ARBA"/>
</dbReference>
<dbReference type="FunFam" id="1.10.10.1590:FF:000001">
    <property type="entry name" value="NADH-quinone oxidoreductase subunit E"/>
    <property type="match status" value="1"/>
</dbReference>
<keyword evidence="3 9" id="KW-0479">Metal-binding</keyword>
<dbReference type="InterPro" id="IPR002023">
    <property type="entry name" value="NuoE-like"/>
</dbReference>
<dbReference type="GeneID" id="25910261"/>
<dbReference type="GO" id="GO:0051537">
    <property type="term" value="F:2 iron, 2 sulfur cluster binding"/>
    <property type="evidence" value="ECO:0007669"/>
    <property type="project" value="UniProtKB-KW"/>
</dbReference>
<feature type="binding site" evidence="9">
    <location>
        <position position="178"/>
    </location>
    <ligand>
        <name>[2Fe-2S] cluster</name>
        <dbReference type="ChEBI" id="CHEBI:190135"/>
    </ligand>
</feature>
<dbReference type="Gene3D" id="1.10.10.1590">
    <property type="entry name" value="NADH-quinone oxidoreductase subunit E"/>
    <property type="match status" value="1"/>
</dbReference>
<dbReference type="RefSeq" id="XP_014151696.1">
    <property type="nucleotide sequence ID" value="XM_014296221.1"/>
</dbReference>
<evidence type="ECO:0000256" key="2">
    <source>
        <dbReference type="ARBA" id="ARBA00022714"/>
    </source>
</evidence>
<sequence>MFRAIVSAARPCASVLAQRTLTRTMKTSTALRSDKLFVHRDSEQNNKDTPFEFTDENLARCKSIMQNYPRGHQSAAMIPLLDLAQRQHGWLPLNAMKAVAKLLNVGDMRVFEVATFYTMFNRDPIGKKFVQVCTTSPCQLRGCNDILKTCEDTLGIKVGETSKDGEFTLVEVECAGACVNAPLFAVNDTYYEDLTPETAEKVLKAFQKGETPKAGPQNGRKGCENSAGLTALTTPPPGPGFMVREDL</sequence>
<keyword evidence="7" id="KW-0520">NAD</keyword>
<comment type="similarity">
    <text evidence="1">Belongs to the complex I 24 kDa subunit family.</text>
</comment>
<dbReference type="InterPro" id="IPR041921">
    <property type="entry name" value="NuoE_N"/>
</dbReference>
<dbReference type="PANTHER" id="PTHR10371:SF3">
    <property type="entry name" value="NADH DEHYDROGENASE [UBIQUINONE] FLAVOPROTEIN 2, MITOCHONDRIAL"/>
    <property type="match status" value="1"/>
</dbReference>
<evidence type="ECO:0000313" key="12">
    <source>
        <dbReference type="Proteomes" id="UP000054560"/>
    </source>
</evidence>
<evidence type="ECO:0000256" key="6">
    <source>
        <dbReference type="ARBA" id="ARBA00023014"/>
    </source>
</evidence>
<evidence type="ECO:0000256" key="10">
    <source>
        <dbReference type="SAM" id="MobiDB-lite"/>
    </source>
</evidence>
<dbReference type="GO" id="GO:0098796">
    <property type="term" value="C:membrane protein complex"/>
    <property type="evidence" value="ECO:0007669"/>
    <property type="project" value="UniProtKB-ARBA"/>
</dbReference>
<dbReference type="AlphaFoldDB" id="A0A0L0FLY9"/>
<dbReference type="SUPFAM" id="SSF52833">
    <property type="entry name" value="Thioredoxin-like"/>
    <property type="match status" value="1"/>
</dbReference>
<dbReference type="EMBL" id="KQ242629">
    <property type="protein sequence ID" value="KNC77794.1"/>
    <property type="molecule type" value="Genomic_DNA"/>
</dbReference>
<comment type="cofactor">
    <cofactor evidence="9">
        <name>[2Fe-2S] cluster</name>
        <dbReference type="ChEBI" id="CHEBI:190135"/>
    </cofactor>
    <text evidence="9">Binds 1 [2Fe-2S] cluster.</text>
</comment>
<evidence type="ECO:0000256" key="8">
    <source>
        <dbReference type="ARBA" id="ARBA00034078"/>
    </source>
</evidence>
<feature type="binding site" evidence="9">
    <location>
        <position position="133"/>
    </location>
    <ligand>
        <name>[2Fe-2S] cluster</name>
        <dbReference type="ChEBI" id="CHEBI:190135"/>
    </ligand>
</feature>
<dbReference type="OrthoDB" id="10254187at2759"/>
<keyword evidence="12" id="KW-1185">Reference proteome</keyword>
<accession>A0A0L0FLY9</accession>
<evidence type="ECO:0000256" key="3">
    <source>
        <dbReference type="ARBA" id="ARBA00022723"/>
    </source>
</evidence>
<dbReference type="GO" id="GO:0008137">
    <property type="term" value="F:NADH dehydrogenase (ubiquinone) activity"/>
    <property type="evidence" value="ECO:0007669"/>
    <property type="project" value="UniProtKB-ARBA"/>
</dbReference>
<reference evidence="11 12" key="1">
    <citation type="submission" date="2011-02" db="EMBL/GenBank/DDBJ databases">
        <title>The Genome Sequence of Sphaeroforma arctica JP610.</title>
        <authorList>
            <consortium name="The Broad Institute Genome Sequencing Platform"/>
            <person name="Russ C."/>
            <person name="Cuomo C."/>
            <person name="Young S.K."/>
            <person name="Zeng Q."/>
            <person name="Gargeya S."/>
            <person name="Alvarado L."/>
            <person name="Berlin A."/>
            <person name="Chapman S.B."/>
            <person name="Chen Z."/>
            <person name="Freedman E."/>
            <person name="Gellesch M."/>
            <person name="Goldberg J."/>
            <person name="Griggs A."/>
            <person name="Gujja S."/>
            <person name="Heilman E."/>
            <person name="Heiman D."/>
            <person name="Howarth C."/>
            <person name="Mehta T."/>
            <person name="Neiman D."/>
            <person name="Pearson M."/>
            <person name="Roberts A."/>
            <person name="Saif S."/>
            <person name="Shea T."/>
            <person name="Shenoy N."/>
            <person name="Sisk P."/>
            <person name="Stolte C."/>
            <person name="Sykes S."/>
            <person name="White J."/>
            <person name="Yandava C."/>
            <person name="Burger G."/>
            <person name="Gray M.W."/>
            <person name="Holland P.W.H."/>
            <person name="King N."/>
            <person name="Lang F.B.F."/>
            <person name="Roger A.J."/>
            <person name="Ruiz-Trillo I."/>
            <person name="Haas B."/>
            <person name="Nusbaum C."/>
            <person name="Birren B."/>
        </authorList>
    </citation>
    <scope>NUCLEOTIDE SEQUENCE [LARGE SCALE GENOMIC DNA]</scope>
    <source>
        <strain evidence="11 12">JP610</strain>
    </source>
</reference>
<dbReference type="GO" id="GO:0006120">
    <property type="term" value="P:mitochondrial electron transport, NADH to ubiquinone"/>
    <property type="evidence" value="ECO:0007669"/>
    <property type="project" value="UniProtKB-ARBA"/>
</dbReference>
<gene>
    <name evidence="11" type="ORF">SARC_09757</name>
</gene>
<protein>
    <recommendedName>
        <fullName evidence="13">NADH dehydrogenase [ubiquinone] flavoprotein 2, mitochondrial</fullName>
    </recommendedName>
</protein>
<evidence type="ECO:0000256" key="9">
    <source>
        <dbReference type="PIRSR" id="PIRSR000216-1"/>
    </source>
</evidence>